<dbReference type="EMBL" id="MT141404">
    <property type="protein sequence ID" value="QJA60310.1"/>
    <property type="molecule type" value="Genomic_DNA"/>
</dbReference>
<sequence length="104" mass="11586">MDKLSARLEIVGELKKLSVTKNDVIVVSFKDMKLYRRLYGTDDTKGRPLITVLKENIRLALGFDVGIIILPPGIELGVIEKKEIAPWVAYTEMTGETGLEGKPQ</sequence>
<evidence type="ECO:0000313" key="2">
    <source>
        <dbReference type="EMBL" id="QJA77363.1"/>
    </source>
</evidence>
<dbReference type="AlphaFoldDB" id="A0A6M3K4X7"/>
<name>A0A6M3K4X7_9ZZZZ</name>
<gene>
    <name evidence="2" type="ORF">MM415A01320_0011</name>
    <name evidence="1" type="ORF">MM415B01131_0011</name>
</gene>
<dbReference type="EMBL" id="MT142279">
    <property type="protein sequence ID" value="QJA77363.1"/>
    <property type="molecule type" value="Genomic_DNA"/>
</dbReference>
<proteinExistence type="predicted"/>
<protein>
    <submittedName>
        <fullName evidence="2">Uncharacterized protein</fullName>
    </submittedName>
</protein>
<organism evidence="2">
    <name type="scientific">viral metagenome</name>
    <dbReference type="NCBI Taxonomy" id="1070528"/>
    <lineage>
        <taxon>unclassified sequences</taxon>
        <taxon>metagenomes</taxon>
        <taxon>organismal metagenomes</taxon>
    </lineage>
</organism>
<accession>A0A6M3K4X7</accession>
<reference evidence="2" key="1">
    <citation type="submission" date="2020-03" db="EMBL/GenBank/DDBJ databases">
        <title>The deep terrestrial virosphere.</title>
        <authorList>
            <person name="Holmfeldt K."/>
            <person name="Nilsson E."/>
            <person name="Simone D."/>
            <person name="Lopez-Fernandez M."/>
            <person name="Wu X."/>
            <person name="de Brujin I."/>
            <person name="Lundin D."/>
            <person name="Andersson A."/>
            <person name="Bertilsson S."/>
            <person name="Dopson M."/>
        </authorList>
    </citation>
    <scope>NUCLEOTIDE SEQUENCE</scope>
    <source>
        <strain evidence="2">MM415A01320</strain>
        <strain evidence="1">MM415B01131</strain>
    </source>
</reference>
<evidence type="ECO:0000313" key="1">
    <source>
        <dbReference type="EMBL" id="QJA60310.1"/>
    </source>
</evidence>